<keyword evidence="1" id="KW-0812">Transmembrane</keyword>
<sequence>MSWRRACGDGARVRGVRAAYLVALVFFAWSFAAFYVPGKGFTYLIAFGGKQAEERIEALRNVDYYVAQNSDGYDAQYYAQIAVHPSLRDPALKQAVDSLPYRGRRILMPWTAYLLGLGQPAWILQAFALFNALCWFALAAVLLRWFPPVNVSNLMRWLGVLFSFGICLSVRYALIDGPSLLLIALAVWCVEKKRPWLATGLLALAGLGKETNLLGGIALAPAEARPWRRWWVAGVRAGLVALPLALWLVYIERVVGPATDLGARNFAGPFSGYVAKWTTVLSAFFGSARNLGTWWSLLTLVALTTQFLFFVLRPRWRDAWWRVALTFAVLMIFLGDAVWEGYPGAASRVLLPMQLAFNVLVPRGRKWLVVLMLGNLTLVCAPAAFAPPPGPGYTVEGPAALRENGGRTMSVRFVSGWYGVEAANGHTWCWSDGGAVLEIFNPAARPVRAQLRFGMSTIAPRRVRLIHAAAQIWQGEVTDRSVHAEEAATTLAPGWNRLEFQTDAPPQTIAGDPRLLGFCMRDLVVTVSAVARE</sequence>
<feature type="transmembrane region" description="Helical" evidence="1">
    <location>
        <begin position="319"/>
        <end position="339"/>
    </location>
</feature>
<feature type="transmembrane region" description="Helical" evidence="1">
    <location>
        <begin position="294"/>
        <end position="312"/>
    </location>
</feature>
<evidence type="ECO:0000313" key="3">
    <source>
        <dbReference type="Proteomes" id="UP000825051"/>
    </source>
</evidence>
<feature type="transmembrane region" description="Helical" evidence="1">
    <location>
        <begin position="157"/>
        <end position="175"/>
    </location>
</feature>
<organism evidence="2 3">
    <name type="scientific">Horticoccus luteus</name>
    <dbReference type="NCBI Taxonomy" id="2862869"/>
    <lineage>
        <taxon>Bacteria</taxon>
        <taxon>Pseudomonadati</taxon>
        <taxon>Verrucomicrobiota</taxon>
        <taxon>Opitutia</taxon>
        <taxon>Opitutales</taxon>
        <taxon>Opitutaceae</taxon>
        <taxon>Horticoccus</taxon>
    </lineage>
</organism>
<dbReference type="KEGG" id="ole:K0B96_09480"/>
<feature type="transmembrane region" description="Helical" evidence="1">
    <location>
        <begin position="230"/>
        <end position="251"/>
    </location>
</feature>
<dbReference type="AlphaFoldDB" id="A0A8F9XJZ1"/>
<dbReference type="Proteomes" id="UP000825051">
    <property type="component" value="Chromosome"/>
</dbReference>
<evidence type="ECO:0000313" key="2">
    <source>
        <dbReference type="EMBL" id="QYM77559.1"/>
    </source>
</evidence>
<feature type="transmembrane region" description="Helical" evidence="1">
    <location>
        <begin position="122"/>
        <end position="145"/>
    </location>
</feature>
<accession>A0A8F9XJZ1</accession>
<proteinExistence type="predicted"/>
<keyword evidence="1" id="KW-1133">Transmembrane helix</keyword>
<name>A0A8F9XJZ1_9BACT</name>
<gene>
    <name evidence="2" type="ORF">K0B96_09480</name>
</gene>
<keyword evidence="3" id="KW-1185">Reference proteome</keyword>
<keyword evidence="1" id="KW-0472">Membrane</keyword>
<dbReference type="EMBL" id="CP080507">
    <property type="protein sequence ID" value="QYM77559.1"/>
    <property type="molecule type" value="Genomic_DNA"/>
</dbReference>
<protein>
    <submittedName>
        <fullName evidence="2">Uncharacterized protein</fullName>
    </submittedName>
</protein>
<evidence type="ECO:0000256" key="1">
    <source>
        <dbReference type="SAM" id="Phobius"/>
    </source>
</evidence>
<dbReference type="RefSeq" id="WP_220160664.1">
    <property type="nucleotide sequence ID" value="NZ_CP080507.1"/>
</dbReference>
<reference evidence="2" key="1">
    <citation type="submission" date="2021-08" db="EMBL/GenBank/DDBJ databases">
        <title>Genome of a novel bacterium of the phylum Verrucomicrobia, Oleiharenicola sp. KSB-15.</title>
        <authorList>
            <person name="Chung J.-H."/>
            <person name="Ahn J.-H."/>
            <person name="Yoon Y."/>
            <person name="Kim D.-Y."/>
            <person name="An S.-H."/>
            <person name="Park I."/>
            <person name="Yeon J."/>
        </authorList>
    </citation>
    <scope>NUCLEOTIDE SEQUENCE</scope>
    <source>
        <strain evidence="2">KSB-15</strain>
    </source>
</reference>
<feature type="transmembrane region" description="Helical" evidence="1">
    <location>
        <begin position="195"/>
        <end position="218"/>
    </location>
</feature>
<feature type="transmembrane region" description="Helical" evidence="1">
    <location>
        <begin position="18"/>
        <end position="36"/>
    </location>
</feature>